<evidence type="ECO:0000256" key="4">
    <source>
        <dbReference type="ARBA" id="ARBA00022771"/>
    </source>
</evidence>
<comment type="subcellular location">
    <subcellularLocation>
        <location evidence="1 11">Nucleus</location>
    </subcellularLocation>
</comment>
<name>A0ABQ9KRI2_HEVBR</name>
<dbReference type="SMART" id="SM00401">
    <property type="entry name" value="ZnF_GATA"/>
    <property type="match status" value="1"/>
</dbReference>
<comment type="caution">
    <text evidence="15">The sequence shown here is derived from an EMBL/GenBank/DDBJ whole genome shotgun (WGS) entry which is preliminary data.</text>
</comment>
<dbReference type="CDD" id="cd00202">
    <property type="entry name" value="ZnF_GATA"/>
    <property type="match status" value="1"/>
</dbReference>
<dbReference type="PROSITE" id="PS50114">
    <property type="entry name" value="GATA_ZN_FINGER_2"/>
    <property type="match status" value="1"/>
</dbReference>
<dbReference type="PIRSF" id="PIRSF016992">
    <property type="entry name" value="TF_GATA_plant"/>
    <property type="match status" value="1"/>
</dbReference>
<feature type="compositionally biased region" description="Low complexity" evidence="13">
    <location>
        <begin position="209"/>
        <end position="224"/>
    </location>
</feature>
<evidence type="ECO:0000256" key="5">
    <source>
        <dbReference type="ARBA" id="ARBA00022833"/>
    </source>
</evidence>
<evidence type="ECO:0000256" key="8">
    <source>
        <dbReference type="ARBA" id="ARBA00023159"/>
    </source>
</evidence>
<keyword evidence="4 12" id="KW-0863">Zinc-finger</keyword>
<dbReference type="InterPro" id="IPR016679">
    <property type="entry name" value="TF_GATA_pln"/>
</dbReference>
<dbReference type="PANTHER" id="PTHR45658">
    <property type="entry name" value="GATA TRANSCRIPTION FACTOR"/>
    <property type="match status" value="1"/>
</dbReference>
<evidence type="ECO:0000256" key="3">
    <source>
        <dbReference type="ARBA" id="ARBA00022723"/>
    </source>
</evidence>
<feature type="region of interest" description="Disordered" evidence="13">
    <location>
        <begin position="195"/>
        <end position="232"/>
    </location>
</feature>
<comment type="similarity">
    <text evidence="2 11">Belongs to the type IV zinc-finger family. Class A subfamily.</text>
</comment>
<dbReference type="Proteomes" id="UP001174677">
    <property type="component" value="Chromosome 16"/>
</dbReference>
<evidence type="ECO:0000256" key="12">
    <source>
        <dbReference type="PROSITE-ProRule" id="PRU00094"/>
    </source>
</evidence>
<keyword evidence="10 11" id="KW-0539">Nucleus</keyword>
<accession>A0ABQ9KRI2</accession>
<reference evidence="15" key="1">
    <citation type="journal article" date="2023" name="Plant Biotechnol. J.">
        <title>Chromosome-level wild Hevea brasiliensis genome provides new tools for genomic-assisted breeding and valuable loci to elevate rubber yield.</title>
        <authorList>
            <person name="Cheng H."/>
            <person name="Song X."/>
            <person name="Hu Y."/>
            <person name="Wu T."/>
            <person name="Yang Q."/>
            <person name="An Z."/>
            <person name="Feng S."/>
            <person name="Deng Z."/>
            <person name="Wu W."/>
            <person name="Zeng X."/>
            <person name="Tu M."/>
            <person name="Wang X."/>
            <person name="Huang H."/>
        </authorList>
    </citation>
    <scope>NUCLEOTIDE SEQUENCE</scope>
    <source>
        <strain evidence="15">MT/VB/25A 57/8</strain>
    </source>
</reference>
<keyword evidence="5" id="KW-0862">Zinc</keyword>
<keyword evidence="7 11" id="KW-0238">DNA-binding</keyword>
<feature type="domain" description="GATA-type" evidence="14">
    <location>
        <begin position="274"/>
        <end position="310"/>
    </location>
</feature>
<keyword evidence="6 11" id="KW-0805">Transcription regulation</keyword>
<keyword evidence="3" id="KW-0479">Metal-binding</keyword>
<evidence type="ECO:0000313" key="15">
    <source>
        <dbReference type="EMBL" id="KAJ9147023.1"/>
    </source>
</evidence>
<evidence type="ECO:0000256" key="6">
    <source>
        <dbReference type="ARBA" id="ARBA00023015"/>
    </source>
</evidence>
<evidence type="ECO:0000256" key="9">
    <source>
        <dbReference type="ARBA" id="ARBA00023163"/>
    </source>
</evidence>
<keyword evidence="9 11" id="KW-0804">Transcription</keyword>
<dbReference type="Pfam" id="PF00320">
    <property type="entry name" value="GATA"/>
    <property type="match status" value="1"/>
</dbReference>
<dbReference type="InterPro" id="IPR051140">
    <property type="entry name" value="GATA_TF"/>
</dbReference>
<dbReference type="EMBL" id="JARPOI010000016">
    <property type="protein sequence ID" value="KAJ9147023.1"/>
    <property type="molecule type" value="Genomic_DNA"/>
</dbReference>
<gene>
    <name evidence="15" type="ORF">P3X46_029228</name>
</gene>
<proteinExistence type="inferred from homology"/>
<evidence type="ECO:0000259" key="14">
    <source>
        <dbReference type="PROSITE" id="PS50114"/>
    </source>
</evidence>
<evidence type="ECO:0000256" key="10">
    <source>
        <dbReference type="ARBA" id="ARBA00023242"/>
    </source>
</evidence>
<evidence type="ECO:0000256" key="2">
    <source>
        <dbReference type="ARBA" id="ARBA00005694"/>
    </source>
</evidence>
<evidence type="ECO:0000313" key="16">
    <source>
        <dbReference type="Proteomes" id="UP001174677"/>
    </source>
</evidence>
<sequence length="363" mass="39582">MLYQTHHPFIFQFPSATTSSSHLQTQMECVEVALKASIRKEMALKFSPQVSFDDLWVPNMQNGASSDDSIVDELLDFSNEVGLIEEEAGEEKAYTVSVSPKEVLEDDKISEQSSNFSAKEYFGSVPASELGVPQDDLASLEWLSHFVEDSNSEYSAPFPAGISQEKHNQDNLSGLQKPVLTEQCFKTPVPAKARSKRARTCVRGWPLGSPSLTESSSSSSSSSSPPCPPSSYLIFTPTGMNHEPTEPVFLGRPTAKKQKKRPAGELRSGVGGGSHGARRCSHCGVQKTPQWRTGPLGAKTLCNACGVRYKSGRLLPEYRPACSPTFSGELHSNHHRKVLEMRQKKGLLGQAEPDLAPAVVPSF</sequence>
<evidence type="ECO:0000256" key="7">
    <source>
        <dbReference type="ARBA" id="ARBA00023125"/>
    </source>
</evidence>
<dbReference type="InterPro" id="IPR000679">
    <property type="entry name" value="Znf_GATA"/>
</dbReference>
<dbReference type="PANTHER" id="PTHR45658:SF92">
    <property type="entry name" value="GATA TRANSCRIPTION FACTOR 5"/>
    <property type="match status" value="1"/>
</dbReference>
<evidence type="ECO:0000256" key="13">
    <source>
        <dbReference type="SAM" id="MobiDB-lite"/>
    </source>
</evidence>
<keyword evidence="8 11" id="KW-0010">Activator</keyword>
<comment type="function">
    <text evidence="11">Transcriptional activator that specifically binds 5'-GATA-3' or 5'-GAT-3' motifs within gene promoters.</text>
</comment>
<feature type="region of interest" description="Disordered" evidence="13">
    <location>
        <begin position="252"/>
        <end position="281"/>
    </location>
</feature>
<dbReference type="Gene3D" id="3.30.50.10">
    <property type="entry name" value="Erythroid Transcription Factor GATA-1, subunit A"/>
    <property type="match status" value="1"/>
</dbReference>
<organism evidence="15 16">
    <name type="scientific">Hevea brasiliensis</name>
    <name type="common">Para rubber tree</name>
    <name type="synonym">Siphonia brasiliensis</name>
    <dbReference type="NCBI Taxonomy" id="3981"/>
    <lineage>
        <taxon>Eukaryota</taxon>
        <taxon>Viridiplantae</taxon>
        <taxon>Streptophyta</taxon>
        <taxon>Embryophyta</taxon>
        <taxon>Tracheophyta</taxon>
        <taxon>Spermatophyta</taxon>
        <taxon>Magnoliopsida</taxon>
        <taxon>eudicotyledons</taxon>
        <taxon>Gunneridae</taxon>
        <taxon>Pentapetalae</taxon>
        <taxon>rosids</taxon>
        <taxon>fabids</taxon>
        <taxon>Malpighiales</taxon>
        <taxon>Euphorbiaceae</taxon>
        <taxon>Crotonoideae</taxon>
        <taxon>Micrandreae</taxon>
        <taxon>Hevea</taxon>
    </lineage>
</organism>
<evidence type="ECO:0000256" key="1">
    <source>
        <dbReference type="ARBA" id="ARBA00004123"/>
    </source>
</evidence>
<protein>
    <recommendedName>
        <fullName evidence="11">GATA transcription factor</fullName>
    </recommendedName>
</protein>
<evidence type="ECO:0000256" key="11">
    <source>
        <dbReference type="PIRNR" id="PIRNR016992"/>
    </source>
</evidence>
<dbReference type="PROSITE" id="PS00344">
    <property type="entry name" value="GATA_ZN_FINGER_1"/>
    <property type="match status" value="1"/>
</dbReference>
<keyword evidence="16" id="KW-1185">Reference proteome</keyword>
<dbReference type="InterPro" id="IPR013088">
    <property type="entry name" value="Znf_NHR/GATA"/>
</dbReference>
<dbReference type="SUPFAM" id="SSF57716">
    <property type="entry name" value="Glucocorticoid receptor-like (DNA-binding domain)"/>
    <property type="match status" value="1"/>
</dbReference>